<organism evidence="2 3">
    <name type="scientific">Polarella glacialis</name>
    <name type="common">Dinoflagellate</name>
    <dbReference type="NCBI Taxonomy" id="89957"/>
    <lineage>
        <taxon>Eukaryota</taxon>
        <taxon>Sar</taxon>
        <taxon>Alveolata</taxon>
        <taxon>Dinophyceae</taxon>
        <taxon>Suessiales</taxon>
        <taxon>Suessiaceae</taxon>
        <taxon>Polarella</taxon>
    </lineage>
</organism>
<dbReference type="OrthoDB" id="10266980at2759"/>
<evidence type="ECO:0000313" key="2">
    <source>
        <dbReference type="EMBL" id="CAE8618186.1"/>
    </source>
</evidence>
<evidence type="ECO:0000313" key="3">
    <source>
        <dbReference type="Proteomes" id="UP000654075"/>
    </source>
</evidence>
<keyword evidence="3" id="KW-1185">Reference proteome</keyword>
<feature type="transmembrane region" description="Helical" evidence="1">
    <location>
        <begin position="67"/>
        <end position="84"/>
    </location>
</feature>
<keyword evidence="1" id="KW-1133">Transmembrane helix</keyword>
<dbReference type="Proteomes" id="UP000654075">
    <property type="component" value="Unassembled WGS sequence"/>
</dbReference>
<gene>
    <name evidence="2" type="ORF">PGLA1383_LOCUS35828</name>
</gene>
<evidence type="ECO:0008006" key="4">
    <source>
        <dbReference type="Google" id="ProtNLM"/>
    </source>
</evidence>
<feature type="transmembrane region" description="Helical" evidence="1">
    <location>
        <begin position="31"/>
        <end position="55"/>
    </location>
</feature>
<comment type="caution">
    <text evidence="2">The sequence shown here is derived from an EMBL/GenBank/DDBJ whole genome shotgun (WGS) entry which is preliminary data.</text>
</comment>
<name>A0A813G5R2_POLGL</name>
<feature type="non-terminal residue" evidence="2">
    <location>
        <position position="118"/>
    </location>
</feature>
<accession>A0A813G5R2</accession>
<sequence>MDWVAVSPHSITDFSGPPTLLSAYIAVYSKAVFYAFAFLLSWCFFFWILKLCGWVPKTRGTWALKSFLLLHHMIVGPLALYGLWEDPAVQHLFSCFGCNEAASRMLRDPNFAPLAARA</sequence>
<keyword evidence="1" id="KW-0472">Membrane</keyword>
<keyword evidence="1" id="KW-0812">Transmembrane</keyword>
<evidence type="ECO:0000256" key="1">
    <source>
        <dbReference type="SAM" id="Phobius"/>
    </source>
</evidence>
<proteinExistence type="predicted"/>
<reference evidence="2" key="1">
    <citation type="submission" date="2021-02" db="EMBL/GenBank/DDBJ databases">
        <authorList>
            <person name="Dougan E. K."/>
            <person name="Rhodes N."/>
            <person name="Thang M."/>
            <person name="Chan C."/>
        </authorList>
    </citation>
    <scope>NUCLEOTIDE SEQUENCE</scope>
</reference>
<dbReference type="EMBL" id="CAJNNV010026442">
    <property type="protein sequence ID" value="CAE8618186.1"/>
    <property type="molecule type" value="Genomic_DNA"/>
</dbReference>
<dbReference type="AlphaFoldDB" id="A0A813G5R2"/>
<protein>
    <recommendedName>
        <fullName evidence="4">TLC domain-containing protein</fullName>
    </recommendedName>
</protein>